<comment type="caution">
    <text evidence="2">The sequence shown here is derived from an EMBL/GenBank/DDBJ whole genome shotgun (WGS) entry which is preliminary data.</text>
</comment>
<keyword evidence="1" id="KW-0472">Membrane</keyword>
<gene>
    <name evidence="2" type="ORF">J2S63_003261</name>
</gene>
<keyword evidence="3" id="KW-1185">Reference proteome</keyword>
<protein>
    <recommendedName>
        <fullName evidence="4">DUF2530 domain-containing protein</fullName>
    </recommendedName>
</protein>
<evidence type="ECO:0000256" key="1">
    <source>
        <dbReference type="SAM" id="Phobius"/>
    </source>
</evidence>
<evidence type="ECO:0008006" key="4">
    <source>
        <dbReference type="Google" id="ProtNLM"/>
    </source>
</evidence>
<keyword evidence="1" id="KW-0812">Transmembrane</keyword>
<organism evidence="2 3">
    <name type="scientific">Nocardioides marmoribigeumensis</name>
    <dbReference type="NCBI Taxonomy" id="433649"/>
    <lineage>
        <taxon>Bacteria</taxon>
        <taxon>Bacillati</taxon>
        <taxon>Actinomycetota</taxon>
        <taxon>Actinomycetes</taxon>
        <taxon>Propionibacteriales</taxon>
        <taxon>Nocardioidaceae</taxon>
        <taxon>Nocardioides</taxon>
    </lineage>
</organism>
<feature type="transmembrane region" description="Helical" evidence="1">
    <location>
        <begin position="71"/>
        <end position="90"/>
    </location>
</feature>
<feature type="transmembrane region" description="Helical" evidence="1">
    <location>
        <begin position="41"/>
        <end position="59"/>
    </location>
</feature>
<proteinExistence type="predicted"/>
<accession>A0ABU2BZ90</accession>
<sequence length="109" mass="12014">MHSPEQEPAPGPVAQPIKARMTRGEVVEAPIQPLDVTGLRTVGVGTAGFLGATLYLLVFQLDWMRETDRLWWLWTCFAGLGLGVFGFVYCTRRARHLQEGASSRGPEEG</sequence>
<dbReference type="Pfam" id="PF10745">
    <property type="entry name" value="DUF2530"/>
    <property type="match status" value="1"/>
</dbReference>
<dbReference type="RefSeq" id="WP_310304404.1">
    <property type="nucleotide sequence ID" value="NZ_BAAAPS010000005.1"/>
</dbReference>
<dbReference type="InterPro" id="IPR019681">
    <property type="entry name" value="DUF2530"/>
</dbReference>
<dbReference type="Proteomes" id="UP001183648">
    <property type="component" value="Unassembled WGS sequence"/>
</dbReference>
<name>A0ABU2BZ90_9ACTN</name>
<evidence type="ECO:0000313" key="3">
    <source>
        <dbReference type="Proteomes" id="UP001183648"/>
    </source>
</evidence>
<evidence type="ECO:0000313" key="2">
    <source>
        <dbReference type="EMBL" id="MDR7363708.1"/>
    </source>
</evidence>
<reference evidence="2 3" key="1">
    <citation type="submission" date="2023-07" db="EMBL/GenBank/DDBJ databases">
        <title>Sequencing the genomes of 1000 actinobacteria strains.</title>
        <authorList>
            <person name="Klenk H.-P."/>
        </authorList>
    </citation>
    <scope>NUCLEOTIDE SEQUENCE [LARGE SCALE GENOMIC DNA]</scope>
    <source>
        <strain evidence="2 3">DSM 19426</strain>
    </source>
</reference>
<keyword evidence="1" id="KW-1133">Transmembrane helix</keyword>
<dbReference type="EMBL" id="JAVDYG010000001">
    <property type="protein sequence ID" value="MDR7363708.1"/>
    <property type="molecule type" value="Genomic_DNA"/>
</dbReference>